<accession>K6Z989</accession>
<dbReference type="Gene3D" id="3.90.79.20">
    <property type="match status" value="1"/>
</dbReference>
<dbReference type="Gene3D" id="3.90.79.10">
    <property type="entry name" value="Nucleoside Triphosphate Pyrophosphohydrolase"/>
    <property type="match status" value="1"/>
</dbReference>
<dbReference type="NCBIfam" id="NF001299">
    <property type="entry name" value="PRK00241.1"/>
    <property type="match status" value="1"/>
</dbReference>
<evidence type="ECO:0000256" key="3">
    <source>
        <dbReference type="ARBA" id="ARBA00009595"/>
    </source>
</evidence>
<dbReference type="eggNOG" id="COG2816">
    <property type="taxonomic scope" value="Bacteria"/>
</dbReference>
<dbReference type="GO" id="GO:0035529">
    <property type="term" value="F:NADH pyrophosphatase activity"/>
    <property type="evidence" value="ECO:0007669"/>
    <property type="project" value="TreeGrafter"/>
</dbReference>
<dbReference type="SUPFAM" id="SSF55811">
    <property type="entry name" value="Nudix"/>
    <property type="match status" value="2"/>
</dbReference>
<dbReference type="GO" id="GO:0019677">
    <property type="term" value="P:NAD+ catabolic process"/>
    <property type="evidence" value="ECO:0007669"/>
    <property type="project" value="TreeGrafter"/>
</dbReference>
<comment type="cofactor">
    <cofactor evidence="2">
        <name>Zn(2+)</name>
        <dbReference type="ChEBI" id="CHEBI:29105"/>
    </cofactor>
</comment>
<evidence type="ECO:0000256" key="2">
    <source>
        <dbReference type="ARBA" id="ARBA00001947"/>
    </source>
</evidence>
<dbReference type="PANTHER" id="PTHR42904">
    <property type="entry name" value="NUDIX HYDROLASE, NUDC SUBFAMILY"/>
    <property type="match status" value="1"/>
</dbReference>
<dbReference type="InterPro" id="IPR049734">
    <property type="entry name" value="NudC-like_C"/>
</dbReference>
<keyword evidence="5" id="KW-0479">Metal-binding</keyword>
<keyword evidence="12" id="KW-1185">Reference proteome</keyword>
<dbReference type="PROSITE" id="PS00893">
    <property type="entry name" value="NUDIX_BOX"/>
    <property type="match status" value="1"/>
</dbReference>
<dbReference type="InterPro" id="IPR050241">
    <property type="entry name" value="NAD-cap_RNA_hydrolase_NudC"/>
</dbReference>
<dbReference type="InterPro" id="IPR015376">
    <property type="entry name" value="Znr_NADH_PPase"/>
</dbReference>
<dbReference type="PROSITE" id="PS51462">
    <property type="entry name" value="NUDIX"/>
    <property type="match status" value="1"/>
</dbReference>
<dbReference type="OrthoDB" id="9791656at2"/>
<dbReference type="GO" id="GO:0110153">
    <property type="term" value="F:RNA NAD-cap (NMN-forming) hydrolase activity"/>
    <property type="evidence" value="ECO:0007669"/>
    <property type="project" value="RHEA"/>
</dbReference>
<dbReference type="STRING" id="493475.GARC_3047"/>
<dbReference type="PANTHER" id="PTHR42904:SF6">
    <property type="entry name" value="NAD-CAPPED RNA HYDROLASE NUDT12"/>
    <property type="match status" value="1"/>
</dbReference>
<evidence type="ECO:0000256" key="5">
    <source>
        <dbReference type="ARBA" id="ARBA00022723"/>
    </source>
</evidence>
<protein>
    <recommendedName>
        <fullName evidence="4">NAD(+) diphosphatase</fullName>
        <ecNumber evidence="4">3.6.1.22</ecNumber>
    </recommendedName>
</protein>
<name>K6Z989_9ALTE</name>
<dbReference type="EMBL" id="BAEO01000044">
    <property type="protein sequence ID" value="GAC20010.1"/>
    <property type="molecule type" value="Genomic_DNA"/>
</dbReference>
<dbReference type="Proteomes" id="UP000006327">
    <property type="component" value="Unassembled WGS sequence"/>
</dbReference>
<evidence type="ECO:0000256" key="6">
    <source>
        <dbReference type="ARBA" id="ARBA00022801"/>
    </source>
</evidence>
<dbReference type="Pfam" id="PF00293">
    <property type="entry name" value="NUDIX"/>
    <property type="match status" value="1"/>
</dbReference>
<organism evidence="11 12">
    <name type="scientific">Paraglaciecola arctica BSs20135</name>
    <dbReference type="NCBI Taxonomy" id="493475"/>
    <lineage>
        <taxon>Bacteria</taxon>
        <taxon>Pseudomonadati</taxon>
        <taxon>Pseudomonadota</taxon>
        <taxon>Gammaproteobacteria</taxon>
        <taxon>Alteromonadales</taxon>
        <taxon>Alteromonadaceae</taxon>
        <taxon>Paraglaciecola</taxon>
    </lineage>
</organism>
<dbReference type="InterPro" id="IPR000086">
    <property type="entry name" value="NUDIX_hydrolase_dom"/>
</dbReference>
<keyword evidence="7" id="KW-0460">Magnesium</keyword>
<dbReference type="EC" id="3.6.1.22" evidence="4"/>
<comment type="caution">
    <text evidence="11">The sequence shown here is derived from an EMBL/GenBank/DDBJ whole genome shotgun (WGS) entry which is preliminary data.</text>
</comment>
<gene>
    <name evidence="11" type="primary">nudC</name>
    <name evidence="11" type="ORF">GARC_3047</name>
</gene>
<evidence type="ECO:0000256" key="8">
    <source>
        <dbReference type="ARBA" id="ARBA00023027"/>
    </source>
</evidence>
<comment type="similarity">
    <text evidence="3">Belongs to the Nudix hydrolase family. NudC subfamily.</text>
</comment>
<evidence type="ECO:0000313" key="12">
    <source>
        <dbReference type="Proteomes" id="UP000006327"/>
    </source>
</evidence>
<dbReference type="GO" id="GO:0005829">
    <property type="term" value="C:cytosol"/>
    <property type="evidence" value="ECO:0007669"/>
    <property type="project" value="TreeGrafter"/>
</dbReference>
<proteinExistence type="inferred from homology"/>
<comment type="cofactor">
    <cofactor evidence="1">
        <name>Mg(2+)</name>
        <dbReference type="ChEBI" id="CHEBI:18420"/>
    </cofactor>
</comment>
<dbReference type="GO" id="GO:0046872">
    <property type="term" value="F:metal ion binding"/>
    <property type="evidence" value="ECO:0007669"/>
    <property type="project" value="UniProtKB-KW"/>
</dbReference>
<evidence type="ECO:0000256" key="7">
    <source>
        <dbReference type="ARBA" id="ARBA00022842"/>
    </source>
</evidence>
<evidence type="ECO:0000256" key="4">
    <source>
        <dbReference type="ARBA" id="ARBA00012381"/>
    </source>
</evidence>
<dbReference type="AlphaFoldDB" id="K6Z989"/>
<dbReference type="CDD" id="cd03429">
    <property type="entry name" value="NUDIX_NADH_pyrophosphatase_Nudt13"/>
    <property type="match status" value="1"/>
</dbReference>
<reference evidence="11 12" key="1">
    <citation type="journal article" date="2017" name="Antonie Van Leeuwenhoek">
        <title>Rhizobium rhizosphaerae sp. nov., a novel species isolated from rice rhizosphere.</title>
        <authorList>
            <person name="Zhao J.J."/>
            <person name="Zhang J."/>
            <person name="Zhang R.J."/>
            <person name="Zhang C.W."/>
            <person name="Yin H.Q."/>
            <person name="Zhang X.X."/>
        </authorList>
    </citation>
    <scope>NUCLEOTIDE SEQUENCE [LARGE SCALE GENOMIC DNA]</scope>
    <source>
        <strain evidence="11 12">BSs20135</strain>
    </source>
</reference>
<evidence type="ECO:0000313" key="11">
    <source>
        <dbReference type="EMBL" id="GAC20010.1"/>
    </source>
</evidence>
<dbReference type="Pfam" id="PF09297">
    <property type="entry name" value="Zn_ribbon_NUD"/>
    <property type="match status" value="1"/>
</dbReference>
<comment type="catalytic activity">
    <reaction evidence="9">
        <text>a 5'-end NAD(+)-phospho-ribonucleoside in mRNA + H2O = a 5'-end phospho-adenosine-phospho-ribonucleoside in mRNA + beta-nicotinamide D-ribonucleotide + 2 H(+)</text>
        <dbReference type="Rhea" id="RHEA:60876"/>
        <dbReference type="Rhea" id="RHEA-COMP:15698"/>
        <dbReference type="Rhea" id="RHEA-COMP:15719"/>
        <dbReference type="ChEBI" id="CHEBI:14649"/>
        <dbReference type="ChEBI" id="CHEBI:15377"/>
        <dbReference type="ChEBI" id="CHEBI:15378"/>
        <dbReference type="ChEBI" id="CHEBI:144029"/>
        <dbReference type="ChEBI" id="CHEBI:144051"/>
    </reaction>
    <physiologicalReaction direction="left-to-right" evidence="9">
        <dbReference type="Rhea" id="RHEA:60877"/>
    </physiologicalReaction>
</comment>
<sequence>MIEQNISVTPETKAIWLIFSGERIFQSTENSGLMIDTWATLSFAHAYQDQIVRIGSHDDLPCFLIDMGNEHIEQEQLSLISMRALLMQNQNNFFGIASRAWQIALFMRTHRFCGQCGSTMQQIDWEMAMQCSRCQHRCYPRISPCIIVSIRHNDKILLAQGKPQRSRQMFSTLAGFVESGEKLEQAVHREVFEEVGIRIKNLRYFSSQPWPFPHSLMMGFLADFDSGEIEVDGKEILEAYWFDPDKLPNIPPKQSIAGQLIQHTLEEIKQQKNITIPAHS</sequence>
<evidence type="ECO:0000256" key="9">
    <source>
        <dbReference type="ARBA" id="ARBA00023679"/>
    </source>
</evidence>
<keyword evidence="8" id="KW-0520">NAD</keyword>
<keyword evidence="6 11" id="KW-0378">Hydrolase</keyword>
<dbReference type="GO" id="GO:0006742">
    <property type="term" value="P:NADP+ catabolic process"/>
    <property type="evidence" value="ECO:0007669"/>
    <property type="project" value="TreeGrafter"/>
</dbReference>
<dbReference type="RefSeq" id="WP_007621503.1">
    <property type="nucleotide sequence ID" value="NZ_BAEO01000044.1"/>
</dbReference>
<feature type="domain" description="Nudix hydrolase" evidence="10">
    <location>
        <begin position="140"/>
        <end position="264"/>
    </location>
</feature>
<dbReference type="InterPro" id="IPR015797">
    <property type="entry name" value="NUDIX_hydrolase-like_dom_sf"/>
</dbReference>
<evidence type="ECO:0000256" key="1">
    <source>
        <dbReference type="ARBA" id="ARBA00001946"/>
    </source>
</evidence>
<dbReference type="InterPro" id="IPR020084">
    <property type="entry name" value="NUDIX_hydrolase_CS"/>
</dbReference>
<evidence type="ECO:0000259" key="10">
    <source>
        <dbReference type="PROSITE" id="PS51462"/>
    </source>
</evidence>